<dbReference type="OrthoDB" id="6129702at2759"/>
<evidence type="ECO:0000259" key="2">
    <source>
        <dbReference type="SMART" id="SM00460"/>
    </source>
</evidence>
<evidence type="ECO:0000313" key="3">
    <source>
        <dbReference type="EMBL" id="CAG2242229.1"/>
    </source>
</evidence>
<dbReference type="Pfam" id="PF23265">
    <property type="entry name" value="Ig-like_KY"/>
    <property type="match status" value="1"/>
</dbReference>
<feature type="domain" description="Transglutaminase-like" evidence="2">
    <location>
        <begin position="219"/>
        <end position="289"/>
    </location>
</feature>
<dbReference type="Pfam" id="PF01841">
    <property type="entry name" value="Transglut_core"/>
    <property type="match status" value="1"/>
</dbReference>
<accession>A0A8S3U8U9</accession>
<name>A0A8S3U8U9_MYTED</name>
<protein>
    <recommendedName>
        <fullName evidence="2">Transglutaminase-like domain-containing protein</fullName>
    </recommendedName>
</protein>
<dbReference type="Gene3D" id="3.10.620.30">
    <property type="match status" value="1"/>
</dbReference>
<dbReference type="AlphaFoldDB" id="A0A8S3U8U9"/>
<dbReference type="PANTHER" id="PTHR46333:SF2">
    <property type="entry name" value="CYTOKINESIS PROTEIN 3"/>
    <property type="match status" value="1"/>
</dbReference>
<dbReference type="Proteomes" id="UP000683360">
    <property type="component" value="Unassembled WGS sequence"/>
</dbReference>
<evidence type="ECO:0000313" key="4">
    <source>
        <dbReference type="Proteomes" id="UP000683360"/>
    </source>
</evidence>
<proteinExistence type="predicted"/>
<keyword evidence="4" id="KW-1185">Reference proteome</keyword>
<reference evidence="3" key="1">
    <citation type="submission" date="2021-03" db="EMBL/GenBank/DDBJ databases">
        <authorList>
            <person name="Bekaert M."/>
        </authorList>
    </citation>
    <scope>NUCLEOTIDE SEQUENCE</scope>
</reference>
<dbReference type="GO" id="GO:0005737">
    <property type="term" value="C:cytoplasm"/>
    <property type="evidence" value="ECO:0007669"/>
    <property type="project" value="TreeGrafter"/>
</dbReference>
<dbReference type="PANTHER" id="PTHR46333">
    <property type="entry name" value="CYTOKINESIS PROTEIN 3"/>
    <property type="match status" value="1"/>
</dbReference>
<evidence type="ECO:0000256" key="1">
    <source>
        <dbReference type="SAM" id="MobiDB-lite"/>
    </source>
</evidence>
<organism evidence="3 4">
    <name type="scientific">Mytilus edulis</name>
    <name type="common">Blue mussel</name>
    <dbReference type="NCBI Taxonomy" id="6550"/>
    <lineage>
        <taxon>Eukaryota</taxon>
        <taxon>Metazoa</taxon>
        <taxon>Spiralia</taxon>
        <taxon>Lophotrochozoa</taxon>
        <taxon>Mollusca</taxon>
        <taxon>Bivalvia</taxon>
        <taxon>Autobranchia</taxon>
        <taxon>Pteriomorphia</taxon>
        <taxon>Mytilida</taxon>
        <taxon>Mytiloidea</taxon>
        <taxon>Mytilidae</taxon>
        <taxon>Mytilinae</taxon>
        <taxon>Mytilus</taxon>
    </lineage>
</organism>
<dbReference type="SMART" id="SM00460">
    <property type="entry name" value="TGc"/>
    <property type="match status" value="1"/>
</dbReference>
<dbReference type="InterPro" id="IPR056564">
    <property type="entry name" value="Ig-like_KY"/>
</dbReference>
<comment type="caution">
    <text evidence="3">The sequence shown here is derived from an EMBL/GenBank/DDBJ whole genome shotgun (WGS) entry which is preliminary data.</text>
</comment>
<dbReference type="SUPFAM" id="SSF54001">
    <property type="entry name" value="Cysteine proteinases"/>
    <property type="match status" value="1"/>
</dbReference>
<dbReference type="EMBL" id="CAJPWZ010002637">
    <property type="protein sequence ID" value="CAG2242229.1"/>
    <property type="molecule type" value="Genomic_DNA"/>
</dbReference>
<dbReference type="InterPro" id="IPR002931">
    <property type="entry name" value="Transglutaminase-like"/>
</dbReference>
<sequence length="588" mass="66574">MGCVSSSSSGTEQSNKVKNQQVVLKQEVGVNYNSTTAVVKSKNVHVSLVKTNNDQSLSQDRTTSTNNDQSVSQDRTTSTNNDQSLSQDRTTSTNNDQSLSQDRTTTTNNDQSLSQDQTTSTKNDQSLYQRRTTTISKVKSQDLKLNFNDFKDIDEHARQTPRSVEESIETLAKYLAKPAKNDLEVVRALYVWICENIRYDTNAYFSKNVASLDTSGNGVLTSKSSVCAGYANLFESLCQTLGITCKNISGYAKGYSYKPGDVITFYQKTNHAWNAVRLNGVWRFIETTWGAGHVGKNQQFIKEFNNFFFLTSPENFIYDHFPCNNIEESKQWQLLEKPISIEEYTRKIRPSKEAKQYGVKFSSHPHEIILVNSSPCTIIVESSANPFQDCWFDFYDDKGSKCTDAAIMICEGSEECKTTVRPPYRGKYTLCLHAIINHESTTLVEYIINCGTAEPNWKPFPKHTGHYGINPDFTDSGLETSCIKPFYECKDGNFHLSLKTSSTPEVLVQLHDAENVDHKENLLVEQTDTSINIRSRLLNKGYYKLELFSKVDEKYTLAYTVLILNTGESDWKPFPKNTGHYGSKARFY</sequence>
<feature type="region of interest" description="Disordered" evidence="1">
    <location>
        <begin position="51"/>
        <end position="128"/>
    </location>
</feature>
<dbReference type="InterPro" id="IPR052557">
    <property type="entry name" value="CAP/Cytokinesis_protein"/>
</dbReference>
<dbReference type="InterPro" id="IPR038765">
    <property type="entry name" value="Papain-like_cys_pep_sf"/>
</dbReference>
<gene>
    <name evidence="3" type="ORF">MEDL_54410</name>
</gene>